<dbReference type="RefSeq" id="WP_380655425.1">
    <property type="nucleotide sequence ID" value="NZ_JBHRVQ010000001.1"/>
</dbReference>
<reference evidence="3" key="1">
    <citation type="journal article" date="2019" name="Int. J. Syst. Evol. Microbiol.">
        <title>The Global Catalogue of Microorganisms (GCM) 10K type strain sequencing project: providing services to taxonomists for standard genome sequencing and annotation.</title>
        <authorList>
            <consortium name="The Broad Institute Genomics Platform"/>
            <consortium name="The Broad Institute Genome Sequencing Center for Infectious Disease"/>
            <person name="Wu L."/>
            <person name="Ma J."/>
        </authorList>
    </citation>
    <scope>NUCLEOTIDE SEQUENCE [LARGE SCALE GENOMIC DNA]</scope>
    <source>
        <strain evidence="3">CCM 7756</strain>
    </source>
</reference>
<gene>
    <name evidence="2" type="ORF">ACFOEO_10645</name>
</gene>
<dbReference type="EMBL" id="JBHRVQ010000001">
    <property type="protein sequence ID" value="MFC3389033.1"/>
    <property type="molecule type" value="Genomic_DNA"/>
</dbReference>
<evidence type="ECO:0000313" key="3">
    <source>
        <dbReference type="Proteomes" id="UP001595637"/>
    </source>
</evidence>
<keyword evidence="3" id="KW-1185">Reference proteome</keyword>
<keyword evidence="1" id="KW-0812">Transmembrane</keyword>
<name>A0ABV7N8L2_9STAP</name>
<keyword evidence="1" id="KW-1133">Transmembrane helix</keyword>
<evidence type="ECO:0000313" key="2">
    <source>
        <dbReference type="EMBL" id="MFC3389033.1"/>
    </source>
</evidence>
<accession>A0ABV7N8L2</accession>
<feature type="transmembrane region" description="Helical" evidence="1">
    <location>
        <begin position="12"/>
        <end position="29"/>
    </location>
</feature>
<organism evidence="2 3">
    <name type="scientific">Salinicoccus sesuvii</name>
    <dbReference type="NCBI Taxonomy" id="868281"/>
    <lineage>
        <taxon>Bacteria</taxon>
        <taxon>Bacillati</taxon>
        <taxon>Bacillota</taxon>
        <taxon>Bacilli</taxon>
        <taxon>Bacillales</taxon>
        <taxon>Staphylococcaceae</taxon>
        <taxon>Salinicoccus</taxon>
    </lineage>
</organism>
<proteinExistence type="predicted"/>
<comment type="caution">
    <text evidence="2">The sequence shown here is derived from an EMBL/GenBank/DDBJ whole genome shotgun (WGS) entry which is preliminary data.</text>
</comment>
<feature type="transmembrane region" description="Helical" evidence="1">
    <location>
        <begin position="81"/>
        <end position="98"/>
    </location>
</feature>
<keyword evidence="1" id="KW-0472">Membrane</keyword>
<evidence type="ECO:0000256" key="1">
    <source>
        <dbReference type="SAM" id="Phobius"/>
    </source>
</evidence>
<sequence>MDQFSSLPFSTWQSQAIAFSLLVVIGVSESITDYVQYKKTGIRRQDSWQFYLLFNIYALLLISVLDQLGGTSHIGIHPGALPFWFLAATAILATYITYRRNQKTAAH</sequence>
<feature type="transmembrane region" description="Helical" evidence="1">
    <location>
        <begin position="50"/>
        <end position="69"/>
    </location>
</feature>
<protein>
    <submittedName>
        <fullName evidence="2">Uncharacterized protein</fullName>
    </submittedName>
</protein>
<dbReference type="Proteomes" id="UP001595637">
    <property type="component" value="Unassembled WGS sequence"/>
</dbReference>